<accession>A0A2H1JM98</accession>
<evidence type="ECO:0000313" key="2">
    <source>
        <dbReference type="Proteomes" id="UP000234300"/>
    </source>
</evidence>
<dbReference type="Proteomes" id="UP000234300">
    <property type="component" value="Unassembled WGS sequence"/>
</dbReference>
<organism evidence="1 2">
    <name type="scientific">Brevibacterium aurantiacum</name>
    <dbReference type="NCBI Taxonomy" id="273384"/>
    <lineage>
        <taxon>Bacteria</taxon>
        <taxon>Bacillati</taxon>
        <taxon>Actinomycetota</taxon>
        <taxon>Actinomycetes</taxon>
        <taxon>Micrococcales</taxon>
        <taxon>Brevibacteriaceae</taxon>
        <taxon>Brevibacterium</taxon>
    </lineage>
</organism>
<reference evidence="1 2" key="1">
    <citation type="submission" date="2017-03" db="EMBL/GenBank/DDBJ databases">
        <authorList>
            <person name="Afonso C.L."/>
            <person name="Miller P.J."/>
            <person name="Scott M.A."/>
            <person name="Spackman E."/>
            <person name="Goraichik I."/>
            <person name="Dimitrov K.M."/>
            <person name="Suarez D.L."/>
            <person name="Swayne D.E."/>
        </authorList>
    </citation>
    <scope>NUCLEOTIDE SEQUENCE [LARGE SCALE GENOMIC DNA]</scope>
    <source>
        <strain evidence="2">8(6)</strain>
    </source>
</reference>
<dbReference type="AlphaFoldDB" id="A0A2H1JM98"/>
<gene>
    <name evidence="1" type="ORF">BAURA86_01869</name>
</gene>
<proteinExistence type="predicted"/>
<dbReference type="EMBL" id="FXZI01000005">
    <property type="protein sequence ID" value="SMX88655.1"/>
    <property type="molecule type" value="Genomic_DNA"/>
</dbReference>
<evidence type="ECO:0000313" key="1">
    <source>
        <dbReference type="EMBL" id="SMX88655.1"/>
    </source>
</evidence>
<protein>
    <submittedName>
        <fullName evidence="1">Uncharacterized protein</fullName>
    </submittedName>
</protein>
<dbReference type="RefSeq" id="WP_146001492.1">
    <property type="nucleotide sequence ID" value="NZ_FXZI01000005.1"/>
</dbReference>
<sequence length="287" mass="32020">MNAPAPRKGPPAEMLEAKKAAEDLASRAGRRGFLIVRRSFVQLFDDDNHRAEAPLKAIVSRRGGGGVPLKLYLGLLWLCSSEPFTSEIRAARWAGLLGLPDPQGQGKRRVAEALTLLSKLNLVVKHERPGGVSVIELLDESGGLNRKGEARRYTRPYDAAQAAKSTRRVRGSRYSNWYFKIPAKLWTDKAEIQQMSTSALTMLLAYLSEAKPNQPDVWWSTSAFENRYGLSPAMRTRGTNELVERGLLSVQKAPVGTPGKRRSFAPERVRNVYKPTRRLSGYMKDEN</sequence>
<name>A0A2H1JM98_BREAU</name>